<dbReference type="EMBL" id="CP012752">
    <property type="protein sequence ID" value="ALG06640.1"/>
    <property type="molecule type" value="Genomic_DNA"/>
</dbReference>
<comment type="similarity">
    <text evidence="7">Belongs to the binding-protein-dependent transport system permease family.</text>
</comment>
<feature type="transmembrane region" description="Helical" evidence="7">
    <location>
        <begin position="99"/>
        <end position="125"/>
    </location>
</feature>
<dbReference type="Pfam" id="PF00528">
    <property type="entry name" value="BPD_transp_1"/>
    <property type="match status" value="1"/>
</dbReference>
<keyword evidence="5 7" id="KW-1133">Transmembrane helix</keyword>
<dbReference type="CDD" id="cd06261">
    <property type="entry name" value="TM_PBP2"/>
    <property type="match status" value="1"/>
</dbReference>
<dbReference type="KEGG" id="kphy:AOZ06_06620"/>
<feature type="transmembrane region" description="Helical" evidence="7">
    <location>
        <begin position="37"/>
        <end position="59"/>
    </location>
</feature>
<evidence type="ECO:0000313" key="9">
    <source>
        <dbReference type="EMBL" id="ALG06640.1"/>
    </source>
</evidence>
<reference evidence="9 10" key="1">
    <citation type="submission" date="2015-07" db="EMBL/GenBank/DDBJ databases">
        <title>Genome sequencing of Kibdelosporangium phytohabitans.</title>
        <authorList>
            <person name="Qin S."/>
            <person name="Xing K."/>
        </authorList>
    </citation>
    <scope>NUCLEOTIDE SEQUENCE [LARGE SCALE GENOMIC DNA]</scope>
    <source>
        <strain evidence="9 10">KLBMP1111</strain>
    </source>
</reference>
<keyword evidence="4 7" id="KW-0812">Transmembrane</keyword>
<accession>A0A0N9HUQ3</accession>
<protein>
    <submittedName>
        <fullName evidence="9">ABC transporter permease</fullName>
    </submittedName>
</protein>
<dbReference type="AlphaFoldDB" id="A0A0N9HUQ3"/>
<name>A0A0N9HUQ3_9PSEU</name>
<dbReference type="PANTHER" id="PTHR43386">
    <property type="entry name" value="OLIGOPEPTIDE TRANSPORT SYSTEM PERMEASE PROTEIN APPC"/>
    <property type="match status" value="1"/>
</dbReference>
<keyword evidence="6 7" id="KW-0472">Membrane</keyword>
<dbReference type="OrthoDB" id="6637947at2"/>
<dbReference type="Gene3D" id="1.10.3720.10">
    <property type="entry name" value="MetI-like"/>
    <property type="match status" value="1"/>
</dbReference>
<feature type="domain" description="ABC transmembrane type-1" evidence="8">
    <location>
        <begin position="97"/>
        <end position="297"/>
    </location>
</feature>
<evidence type="ECO:0000256" key="5">
    <source>
        <dbReference type="ARBA" id="ARBA00022989"/>
    </source>
</evidence>
<sequence>MADTTTTTQAAATAGIDIAKPRKQWQIITRRFFRHKAAIAGLVIFALLVLISIFGPMLWKFAASDLNLGRYKSPSADHPFGTGQIGDDLFAKVLSGTGFSMQIAVVAAVINTAVGVVLGALAGYYRSWVDSAVSRLTDLVLIIPTFLIAAVLSRSTFSTEEIAKGGGSSNWLQVAIILGLTNWMIVARTVRGMVLSLREKEFVEAAKALGGGPGRVIFKHILPNTMDVVIVNATICVAQAVLLESALSFVGLGVKYPDTSLGLLISENQNELLVHPWLFYFPFAFIVLISLSVNFIGDGLRDAFDPRQKRVRA</sequence>
<feature type="transmembrane region" description="Helical" evidence="7">
    <location>
        <begin position="171"/>
        <end position="190"/>
    </location>
</feature>
<evidence type="ECO:0000313" key="10">
    <source>
        <dbReference type="Proteomes" id="UP000063699"/>
    </source>
</evidence>
<evidence type="ECO:0000256" key="6">
    <source>
        <dbReference type="ARBA" id="ARBA00023136"/>
    </source>
</evidence>
<dbReference type="SUPFAM" id="SSF161098">
    <property type="entry name" value="MetI-like"/>
    <property type="match status" value="1"/>
</dbReference>
<evidence type="ECO:0000259" key="8">
    <source>
        <dbReference type="PROSITE" id="PS50928"/>
    </source>
</evidence>
<dbReference type="InterPro" id="IPR000515">
    <property type="entry name" value="MetI-like"/>
</dbReference>
<dbReference type="InterPro" id="IPR050366">
    <property type="entry name" value="BP-dependent_transpt_permease"/>
</dbReference>
<comment type="subcellular location">
    <subcellularLocation>
        <location evidence="1 7">Cell membrane</location>
        <topology evidence="1 7">Multi-pass membrane protein</topology>
    </subcellularLocation>
</comment>
<dbReference type="Pfam" id="PF12911">
    <property type="entry name" value="OppC_N"/>
    <property type="match status" value="1"/>
</dbReference>
<feature type="transmembrane region" description="Helical" evidence="7">
    <location>
        <begin position="132"/>
        <end position="151"/>
    </location>
</feature>
<evidence type="ECO:0000256" key="1">
    <source>
        <dbReference type="ARBA" id="ARBA00004651"/>
    </source>
</evidence>
<dbReference type="RefSeq" id="WP_054288613.1">
    <property type="nucleotide sequence ID" value="NZ_CP012752.1"/>
</dbReference>
<feature type="transmembrane region" description="Helical" evidence="7">
    <location>
        <begin position="229"/>
        <end position="254"/>
    </location>
</feature>
<dbReference type="PANTHER" id="PTHR43386:SF1">
    <property type="entry name" value="D,D-DIPEPTIDE TRANSPORT SYSTEM PERMEASE PROTEIN DDPC-RELATED"/>
    <property type="match status" value="1"/>
</dbReference>
<dbReference type="STRING" id="860235.AOZ06_06620"/>
<dbReference type="InterPro" id="IPR035906">
    <property type="entry name" value="MetI-like_sf"/>
</dbReference>
<evidence type="ECO:0000256" key="4">
    <source>
        <dbReference type="ARBA" id="ARBA00022692"/>
    </source>
</evidence>
<organism evidence="9 10">
    <name type="scientific">Kibdelosporangium phytohabitans</name>
    <dbReference type="NCBI Taxonomy" id="860235"/>
    <lineage>
        <taxon>Bacteria</taxon>
        <taxon>Bacillati</taxon>
        <taxon>Actinomycetota</taxon>
        <taxon>Actinomycetes</taxon>
        <taxon>Pseudonocardiales</taxon>
        <taxon>Pseudonocardiaceae</taxon>
        <taxon>Kibdelosporangium</taxon>
    </lineage>
</organism>
<dbReference type="PROSITE" id="PS50928">
    <property type="entry name" value="ABC_TM1"/>
    <property type="match status" value="1"/>
</dbReference>
<keyword evidence="3" id="KW-1003">Cell membrane</keyword>
<evidence type="ECO:0000256" key="7">
    <source>
        <dbReference type="RuleBase" id="RU363032"/>
    </source>
</evidence>
<keyword evidence="2 7" id="KW-0813">Transport</keyword>
<dbReference type="InterPro" id="IPR025966">
    <property type="entry name" value="OppC_N"/>
</dbReference>
<dbReference type="Proteomes" id="UP000063699">
    <property type="component" value="Chromosome"/>
</dbReference>
<gene>
    <name evidence="9" type="ORF">AOZ06_06620</name>
</gene>
<dbReference type="GO" id="GO:0055085">
    <property type="term" value="P:transmembrane transport"/>
    <property type="evidence" value="ECO:0007669"/>
    <property type="project" value="InterPro"/>
</dbReference>
<evidence type="ECO:0000256" key="2">
    <source>
        <dbReference type="ARBA" id="ARBA00022448"/>
    </source>
</evidence>
<proteinExistence type="inferred from homology"/>
<dbReference type="GO" id="GO:0005886">
    <property type="term" value="C:plasma membrane"/>
    <property type="evidence" value="ECO:0007669"/>
    <property type="project" value="UniProtKB-SubCell"/>
</dbReference>
<evidence type="ECO:0000256" key="3">
    <source>
        <dbReference type="ARBA" id="ARBA00022475"/>
    </source>
</evidence>
<keyword evidence="10" id="KW-1185">Reference proteome</keyword>
<feature type="transmembrane region" description="Helical" evidence="7">
    <location>
        <begin position="274"/>
        <end position="297"/>
    </location>
</feature>